<keyword evidence="13" id="KW-0472">Membrane</keyword>
<dbReference type="PROSITE" id="PS00107">
    <property type="entry name" value="PROTEIN_KINASE_ATP"/>
    <property type="match status" value="1"/>
</dbReference>
<dbReference type="GO" id="GO:0016192">
    <property type="term" value="P:vesicle-mediated transport"/>
    <property type="evidence" value="ECO:0007669"/>
    <property type="project" value="UniProtKB-KW"/>
</dbReference>
<dbReference type="InterPro" id="IPR007881">
    <property type="entry name" value="UNC-50"/>
</dbReference>
<dbReference type="SUPFAM" id="SSF48726">
    <property type="entry name" value="Immunoglobulin"/>
    <property type="match status" value="1"/>
</dbReference>
<comment type="similarity">
    <text evidence="1">Belongs to the protein kinase superfamily. CAMK Ser/Thr protein kinase family. PIM subfamily.</text>
</comment>
<evidence type="ECO:0000259" key="14">
    <source>
        <dbReference type="PROSITE" id="PS50011"/>
    </source>
</evidence>
<dbReference type="InterPro" id="IPR017441">
    <property type="entry name" value="Protein_kinase_ATP_BS"/>
</dbReference>
<evidence type="ECO:0000256" key="8">
    <source>
        <dbReference type="ARBA" id="ARBA00023319"/>
    </source>
</evidence>
<keyword evidence="3" id="KW-0723">Serine/threonine-protein kinase</keyword>
<evidence type="ECO:0000259" key="15">
    <source>
        <dbReference type="PROSITE" id="PS50835"/>
    </source>
</evidence>
<dbReference type="PANTHER" id="PTHR22984:SF11">
    <property type="entry name" value="AURORA KINASE-RELATED"/>
    <property type="match status" value="1"/>
</dbReference>
<evidence type="ECO:0000256" key="12">
    <source>
        <dbReference type="SAM" id="MobiDB-lite"/>
    </source>
</evidence>
<dbReference type="GO" id="GO:0043066">
    <property type="term" value="P:negative regulation of apoptotic process"/>
    <property type="evidence" value="ECO:0007669"/>
    <property type="project" value="TreeGrafter"/>
</dbReference>
<evidence type="ECO:0000256" key="6">
    <source>
        <dbReference type="ARBA" id="ARBA00022777"/>
    </source>
</evidence>
<keyword evidence="8" id="KW-0393">Immunoglobulin domain</keyword>
<dbReference type="InterPro" id="IPR008271">
    <property type="entry name" value="Ser/Thr_kinase_AS"/>
</dbReference>
<comment type="caution">
    <text evidence="16">The sequence shown here is derived from an EMBL/GenBank/DDBJ whole genome shotgun (WGS) entry which is preliminary data.</text>
</comment>
<evidence type="ECO:0000256" key="10">
    <source>
        <dbReference type="ARBA" id="ARBA00048679"/>
    </source>
</evidence>
<feature type="domain" description="Protein kinase" evidence="14">
    <location>
        <begin position="353"/>
        <end position="609"/>
    </location>
</feature>
<dbReference type="GO" id="GO:0005783">
    <property type="term" value="C:endoplasmic reticulum"/>
    <property type="evidence" value="ECO:0007669"/>
    <property type="project" value="UniProtKB-SubCell"/>
</dbReference>
<feature type="transmembrane region" description="Helical" evidence="13">
    <location>
        <begin position="166"/>
        <end position="187"/>
    </location>
</feature>
<dbReference type="Pfam" id="PF00069">
    <property type="entry name" value="Pkinase"/>
    <property type="match status" value="1"/>
</dbReference>
<evidence type="ECO:0000256" key="2">
    <source>
        <dbReference type="ARBA" id="ARBA00012513"/>
    </source>
</evidence>
<dbReference type="EMBL" id="VCAZ01000012">
    <property type="protein sequence ID" value="TSK42107.1"/>
    <property type="molecule type" value="Genomic_DNA"/>
</dbReference>
<evidence type="ECO:0000313" key="17">
    <source>
        <dbReference type="Proteomes" id="UP000319801"/>
    </source>
</evidence>
<dbReference type="SMART" id="SM00220">
    <property type="entry name" value="S_TKc"/>
    <property type="match status" value="1"/>
</dbReference>
<dbReference type="InterPro" id="IPR013106">
    <property type="entry name" value="Ig_V-set"/>
</dbReference>
<keyword evidence="13" id="KW-0812">Transmembrane</keyword>
<evidence type="ECO:0000256" key="5">
    <source>
        <dbReference type="ARBA" id="ARBA00022741"/>
    </source>
</evidence>
<dbReference type="PANTHER" id="PTHR22984">
    <property type="entry name" value="SERINE/THREONINE-PROTEIN KINASE PIM"/>
    <property type="match status" value="1"/>
</dbReference>
<dbReference type="AlphaFoldDB" id="A0A556TR58"/>
<evidence type="ECO:0000313" key="16">
    <source>
        <dbReference type="EMBL" id="TSK42107.1"/>
    </source>
</evidence>
<dbReference type="InterPro" id="IPR007110">
    <property type="entry name" value="Ig-like_dom"/>
</dbReference>
<dbReference type="InterPro" id="IPR003599">
    <property type="entry name" value="Ig_sub"/>
</dbReference>
<dbReference type="PROSITE" id="PS00108">
    <property type="entry name" value="PROTEIN_KINASE_ST"/>
    <property type="match status" value="1"/>
</dbReference>
<reference evidence="16 17" key="1">
    <citation type="journal article" date="2019" name="Genome Biol. Evol.">
        <title>Whole-Genome Sequencing of the Giant Devil Catfish, Bagarius yarrelli.</title>
        <authorList>
            <person name="Jiang W."/>
            <person name="Lv Y."/>
            <person name="Cheng L."/>
            <person name="Yang K."/>
            <person name="Chao B."/>
            <person name="Wang X."/>
            <person name="Li Y."/>
            <person name="Pan X."/>
            <person name="You X."/>
            <person name="Zhang Y."/>
            <person name="Yang J."/>
            <person name="Li J."/>
            <person name="Zhang X."/>
            <person name="Liu S."/>
            <person name="Sun C."/>
            <person name="Yang J."/>
            <person name="Shi Q."/>
        </authorList>
    </citation>
    <scope>NUCLEOTIDE SEQUENCE [LARGE SCALE GENOMIC DNA]</scope>
    <source>
        <strain evidence="16">JWS20170419001</strain>
        <tissue evidence="16">Muscle</tissue>
    </source>
</reference>
<keyword evidence="4" id="KW-0808">Transferase</keyword>
<comment type="catalytic activity">
    <reaction evidence="9">
        <text>L-threonyl-[protein] + ATP = O-phospho-L-threonyl-[protein] + ADP + H(+)</text>
        <dbReference type="Rhea" id="RHEA:46608"/>
        <dbReference type="Rhea" id="RHEA-COMP:11060"/>
        <dbReference type="Rhea" id="RHEA-COMP:11605"/>
        <dbReference type="ChEBI" id="CHEBI:15378"/>
        <dbReference type="ChEBI" id="CHEBI:30013"/>
        <dbReference type="ChEBI" id="CHEBI:30616"/>
        <dbReference type="ChEBI" id="CHEBI:61977"/>
        <dbReference type="ChEBI" id="CHEBI:456216"/>
        <dbReference type="EC" id="2.7.11.1"/>
    </reaction>
</comment>
<dbReference type="Gene3D" id="1.10.510.10">
    <property type="entry name" value="Transferase(Phosphotransferase) domain 1"/>
    <property type="match status" value="1"/>
</dbReference>
<gene>
    <name evidence="16" type="ORF">Baya_4575</name>
</gene>
<dbReference type="Proteomes" id="UP000319801">
    <property type="component" value="Unassembled WGS sequence"/>
</dbReference>
<dbReference type="SMART" id="SM00409">
    <property type="entry name" value="IG"/>
    <property type="match status" value="1"/>
</dbReference>
<dbReference type="OrthoDB" id="8596411at2759"/>
<keyword evidence="7 11" id="KW-0067">ATP-binding</keyword>
<sequence length="729" mass="83107">MAKKAQLSFLKVKAAFSPLGGKNQWSVVGPTSKNLDQSYETYIKETVHVGQNVILSCKYPESLMSYSKSLCKKFHTADWSNKESVEESKEDMNEGKFFLYDDRVKYVLNMTVKDVTEQDAGEYWCGAETSDHRYQVYFTHIDLGVTVSTVGFGLVLDMGFVETLKLLLWVVFIDCIGVGLLISTLMCSEMHKNDLILFIQRKSEECSLHADEPEPYLFWKIMELFCEENGEFKILYAYKLFEFGLPNQALDYCKTIASAVTTFTARIPITLLDQLIRLSEKLNKGKGNKPEWLLNLRLMHKKERDLLNCCAEREEHAEMPHHLKVANTPELYFSREREYRAFRYITEEITSQYIIGGLLGHGGGGVVYTGVRIADGREVAVKFAIRDEYQEMIVIPGKTTPIPVEVGLMQMVSKPFCDPNILELLEWFDIPGYMVLMLEKPSPCMNLTEFCKLYSGNLPEPLARDIMVQVVRAVRHCCDRGVFHNDIKPGNILINPQTLQIKLIDFGSGELFKETPYTFSPGTPGYFPPEWCRHKKYMGRPATVWTLGVILFQMLYGKLPFQSAKETVTGHLHFPSGVSEDCCDLISWCLAQDPESRPNFRQIFKHKWLMGGPSSIQINEDYENELNVFPLQAAQNTHLPNSVHEKMDSETNQSNSVYQSLNPNTKESDSVYQTLHPHTNQSDSVYQNVTPNTNQSYPVYQSLIPNTNQLDSVYQSLNPNNNLSGPGTY</sequence>
<keyword evidence="13" id="KW-1133">Transmembrane helix</keyword>
<dbReference type="PROSITE" id="PS50835">
    <property type="entry name" value="IG_LIKE"/>
    <property type="match status" value="1"/>
</dbReference>
<feature type="domain" description="Ig-like" evidence="15">
    <location>
        <begin position="30"/>
        <end position="139"/>
    </location>
</feature>
<organism evidence="16 17">
    <name type="scientific">Bagarius yarrelli</name>
    <name type="common">Goonch</name>
    <name type="synonym">Bagrus yarrelli</name>
    <dbReference type="NCBI Taxonomy" id="175774"/>
    <lineage>
        <taxon>Eukaryota</taxon>
        <taxon>Metazoa</taxon>
        <taxon>Chordata</taxon>
        <taxon>Craniata</taxon>
        <taxon>Vertebrata</taxon>
        <taxon>Euteleostomi</taxon>
        <taxon>Actinopterygii</taxon>
        <taxon>Neopterygii</taxon>
        <taxon>Teleostei</taxon>
        <taxon>Ostariophysi</taxon>
        <taxon>Siluriformes</taxon>
        <taxon>Sisoridae</taxon>
        <taxon>Sisorinae</taxon>
        <taxon>Bagarius</taxon>
    </lineage>
</organism>
<keyword evidence="6 16" id="KW-0418">Kinase</keyword>
<protein>
    <recommendedName>
        <fullName evidence="2">non-specific serine/threonine protein kinase</fullName>
        <ecNumber evidence="2">2.7.11.1</ecNumber>
    </recommendedName>
</protein>
<dbReference type="Pfam" id="PF07686">
    <property type="entry name" value="V-set"/>
    <property type="match status" value="1"/>
</dbReference>
<feature type="binding site" evidence="11">
    <location>
        <position position="382"/>
    </location>
    <ligand>
        <name>ATP</name>
        <dbReference type="ChEBI" id="CHEBI:30616"/>
    </ligand>
</feature>
<evidence type="ECO:0000256" key="11">
    <source>
        <dbReference type="PROSITE-ProRule" id="PRU10141"/>
    </source>
</evidence>
<keyword evidence="17" id="KW-1185">Reference proteome</keyword>
<dbReference type="InterPro" id="IPR011009">
    <property type="entry name" value="Kinase-like_dom_sf"/>
</dbReference>
<evidence type="ECO:0000256" key="1">
    <source>
        <dbReference type="ARBA" id="ARBA00005505"/>
    </source>
</evidence>
<dbReference type="GO" id="GO:0004674">
    <property type="term" value="F:protein serine/threonine kinase activity"/>
    <property type="evidence" value="ECO:0007669"/>
    <property type="project" value="UniProtKB-KW"/>
</dbReference>
<evidence type="ECO:0000256" key="3">
    <source>
        <dbReference type="ARBA" id="ARBA00022527"/>
    </source>
</evidence>
<dbReference type="Pfam" id="PF05216">
    <property type="entry name" value="UNC-50"/>
    <property type="match status" value="1"/>
</dbReference>
<dbReference type="EC" id="2.7.11.1" evidence="2"/>
<dbReference type="SUPFAM" id="SSF56112">
    <property type="entry name" value="Protein kinase-like (PK-like)"/>
    <property type="match status" value="1"/>
</dbReference>
<dbReference type="InterPro" id="IPR000719">
    <property type="entry name" value="Prot_kinase_dom"/>
</dbReference>
<dbReference type="InterPro" id="IPR051138">
    <property type="entry name" value="PIM_Ser/Thr_kinase"/>
</dbReference>
<dbReference type="GO" id="GO:0005524">
    <property type="term" value="F:ATP binding"/>
    <property type="evidence" value="ECO:0007669"/>
    <property type="project" value="UniProtKB-UniRule"/>
</dbReference>
<evidence type="ECO:0000256" key="7">
    <source>
        <dbReference type="ARBA" id="ARBA00022840"/>
    </source>
</evidence>
<dbReference type="InterPro" id="IPR036179">
    <property type="entry name" value="Ig-like_dom_sf"/>
</dbReference>
<accession>A0A556TR58</accession>
<feature type="compositionally biased region" description="Polar residues" evidence="12">
    <location>
        <begin position="650"/>
        <end position="669"/>
    </location>
</feature>
<comment type="catalytic activity">
    <reaction evidence="10">
        <text>L-seryl-[protein] + ATP = O-phospho-L-seryl-[protein] + ADP + H(+)</text>
        <dbReference type="Rhea" id="RHEA:17989"/>
        <dbReference type="Rhea" id="RHEA-COMP:9863"/>
        <dbReference type="Rhea" id="RHEA-COMP:11604"/>
        <dbReference type="ChEBI" id="CHEBI:15378"/>
        <dbReference type="ChEBI" id="CHEBI:29999"/>
        <dbReference type="ChEBI" id="CHEBI:30616"/>
        <dbReference type="ChEBI" id="CHEBI:83421"/>
        <dbReference type="ChEBI" id="CHEBI:456216"/>
        <dbReference type="EC" id="2.7.11.1"/>
    </reaction>
</comment>
<evidence type="ECO:0000256" key="9">
    <source>
        <dbReference type="ARBA" id="ARBA00047899"/>
    </source>
</evidence>
<dbReference type="GO" id="GO:0007346">
    <property type="term" value="P:regulation of mitotic cell cycle"/>
    <property type="evidence" value="ECO:0007669"/>
    <property type="project" value="TreeGrafter"/>
</dbReference>
<evidence type="ECO:0000256" key="4">
    <source>
        <dbReference type="ARBA" id="ARBA00022679"/>
    </source>
</evidence>
<evidence type="ECO:0000256" key="13">
    <source>
        <dbReference type="SAM" id="Phobius"/>
    </source>
</evidence>
<dbReference type="Gene3D" id="2.60.40.10">
    <property type="entry name" value="Immunoglobulins"/>
    <property type="match status" value="1"/>
</dbReference>
<feature type="region of interest" description="Disordered" evidence="12">
    <location>
        <begin position="645"/>
        <end position="669"/>
    </location>
</feature>
<name>A0A556TR58_BAGYA</name>
<dbReference type="Gene3D" id="3.30.200.20">
    <property type="entry name" value="Phosphorylase Kinase, domain 1"/>
    <property type="match status" value="1"/>
</dbReference>
<keyword evidence="5 11" id="KW-0547">Nucleotide-binding</keyword>
<dbReference type="InterPro" id="IPR013783">
    <property type="entry name" value="Ig-like_fold"/>
</dbReference>
<dbReference type="PROSITE" id="PS50011">
    <property type="entry name" value="PROTEIN_KINASE_DOM"/>
    <property type="match status" value="1"/>
</dbReference>
<proteinExistence type="inferred from homology"/>